<feature type="region of interest" description="Disordered" evidence="1">
    <location>
        <begin position="47"/>
        <end position="88"/>
    </location>
</feature>
<dbReference type="EMBL" id="LN899819">
    <property type="protein sequence ID" value="CUV15775.1"/>
    <property type="molecule type" value="Genomic_DNA"/>
</dbReference>
<evidence type="ECO:0000256" key="1">
    <source>
        <dbReference type="SAM" id="MobiDB-lite"/>
    </source>
</evidence>
<organism evidence="2">
    <name type="scientific">Ralstonia solanacearum</name>
    <name type="common">Pseudomonas solanacearum</name>
    <dbReference type="NCBI Taxonomy" id="305"/>
    <lineage>
        <taxon>Bacteria</taxon>
        <taxon>Pseudomonadati</taxon>
        <taxon>Pseudomonadota</taxon>
        <taxon>Betaproteobacteria</taxon>
        <taxon>Burkholderiales</taxon>
        <taxon>Burkholderiaceae</taxon>
        <taxon>Ralstonia</taxon>
        <taxon>Ralstonia solanacearum species complex</taxon>
    </lineage>
</organism>
<proteinExistence type="predicted"/>
<dbReference type="AlphaFoldDB" id="A0A0S4U1D5"/>
<evidence type="ECO:0000313" key="2">
    <source>
        <dbReference type="EMBL" id="CUV15775.1"/>
    </source>
</evidence>
<name>A0A0S4U1D5_RALSL</name>
<reference evidence="2" key="1">
    <citation type="submission" date="2015-10" db="EMBL/GenBank/DDBJ databases">
        <authorList>
            <person name="Gilbert D.G."/>
        </authorList>
    </citation>
    <scope>NUCLEOTIDE SEQUENCE</scope>
    <source>
        <strain evidence="2">Phyl III-seqv23</strain>
    </source>
</reference>
<sequence length="88" mass="9276">MGRTIEQVKPAVTQMDEVTQQNAALVDEAAAAALSRKSRQGCCATPWRRSVRPDADGLPDPNEGRGGPPFSGTLHGAMLRARGTSSQS</sequence>
<accession>A0A0S4U1D5</accession>
<gene>
    <name evidence="2" type="ORF">RUN39_v1_2290014</name>
</gene>
<protein>
    <submittedName>
        <fullName evidence="2">Uncharacterized protein</fullName>
    </submittedName>
</protein>